<proteinExistence type="predicted"/>
<gene>
    <name evidence="3" type="ORF">LX32DRAFT_162530</name>
</gene>
<evidence type="ECO:0000313" key="4">
    <source>
        <dbReference type="Proteomes" id="UP001232148"/>
    </source>
</evidence>
<keyword evidence="2" id="KW-0472">Membrane</keyword>
<dbReference type="EMBL" id="MU843010">
    <property type="protein sequence ID" value="KAK2023172.1"/>
    <property type="molecule type" value="Genomic_DNA"/>
</dbReference>
<dbReference type="Proteomes" id="UP001232148">
    <property type="component" value="Unassembled WGS sequence"/>
</dbReference>
<evidence type="ECO:0000256" key="2">
    <source>
        <dbReference type="SAM" id="Phobius"/>
    </source>
</evidence>
<keyword evidence="4" id="KW-1185">Reference proteome</keyword>
<evidence type="ECO:0000313" key="3">
    <source>
        <dbReference type="EMBL" id="KAK2023172.1"/>
    </source>
</evidence>
<organism evidence="3 4">
    <name type="scientific">Colletotrichum zoysiae</name>
    <dbReference type="NCBI Taxonomy" id="1216348"/>
    <lineage>
        <taxon>Eukaryota</taxon>
        <taxon>Fungi</taxon>
        <taxon>Dikarya</taxon>
        <taxon>Ascomycota</taxon>
        <taxon>Pezizomycotina</taxon>
        <taxon>Sordariomycetes</taxon>
        <taxon>Hypocreomycetidae</taxon>
        <taxon>Glomerellales</taxon>
        <taxon>Glomerellaceae</taxon>
        <taxon>Colletotrichum</taxon>
        <taxon>Colletotrichum graminicola species complex</taxon>
    </lineage>
</organism>
<keyword evidence="2" id="KW-1133">Transmembrane helix</keyword>
<sequence length="149" mass="16805">MTRGRPSKGLVKEVEKRRRRRRMDPTRRDGTPRLSRSASWDEHLGSAHLDDAHVTRTANGGRAYDFKLWPVQGVRRALSPCKSGLPTYPILRSLQRYLVAAPVSSPPTGRKKVRRNVPPLPVVWVCVVIVVVAISRHQGRPVLHSIHTT</sequence>
<accession>A0AAD9LWE2</accession>
<comment type="caution">
    <text evidence="3">The sequence shown here is derived from an EMBL/GenBank/DDBJ whole genome shotgun (WGS) entry which is preliminary data.</text>
</comment>
<name>A0AAD9LWE2_9PEZI</name>
<feature type="region of interest" description="Disordered" evidence="1">
    <location>
        <begin position="1"/>
        <end position="40"/>
    </location>
</feature>
<evidence type="ECO:0000256" key="1">
    <source>
        <dbReference type="SAM" id="MobiDB-lite"/>
    </source>
</evidence>
<reference evidence="3" key="1">
    <citation type="submission" date="2021-06" db="EMBL/GenBank/DDBJ databases">
        <title>Comparative genomics, transcriptomics and evolutionary studies reveal genomic signatures of adaptation to plant cell wall in hemibiotrophic fungi.</title>
        <authorList>
            <consortium name="DOE Joint Genome Institute"/>
            <person name="Baroncelli R."/>
            <person name="Diaz J.F."/>
            <person name="Benocci T."/>
            <person name="Peng M."/>
            <person name="Battaglia E."/>
            <person name="Haridas S."/>
            <person name="Andreopoulos W."/>
            <person name="Labutti K."/>
            <person name="Pangilinan J."/>
            <person name="Floch G.L."/>
            <person name="Makela M.R."/>
            <person name="Henrissat B."/>
            <person name="Grigoriev I.V."/>
            <person name="Crouch J.A."/>
            <person name="De Vries R.P."/>
            <person name="Sukno S.A."/>
            <person name="Thon M.R."/>
        </authorList>
    </citation>
    <scope>NUCLEOTIDE SEQUENCE</scope>
    <source>
        <strain evidence="3">MAFF235873</strain>
    </source>
</reference>
<dbReference type="AlphaFoldDB" id="A0AAD9LWE2"/>
<keyword evidence="2" id="KW-0812">Transmembrane</keyword>
<protein>
    <submittedName>
        <fullName evidence="3">Uncharacterized protein</fullName>
    </submittedName>
</protein>
<feature type="transmembrane region" description="Helical" evidence="2">
    <location>
        <begin position="117"/>
        <end position="135"/>
    </location>
</feature>